<dbReference type="InterPro" id="IPR050187">
    <property type="entry name" value="Lipid_Phosphate_FormReg"/>
</dbReference>
<feature type="domain" description="DAGKc" evidence="2">
    <location>
        <begin position="98"/>
        <end position="241"/>
    </location>
</feature>
<dbReference type="GO" id="GO:0046512">
    <property type="term" value="P:sphingosine biosynthetic process"/>
    <property type="evidence" value="ECO:0007669"/>
    <property type="project" value="TreeGrafter"/>
</dbReference>
<dbReference type="GO" id="GO:0005524">
    <property type="term" value="F:ATP binding"/>
    <property type="evidence" value="ECO:0007669"/>
    <property type="project" value="UniProtKB-KW"/>
</dbReference>
<dbReference type="InterPro" id="IPR017438">
    <property type="entry name" value="ATP-NAD_kinase_N"/>
</dbReference>
<comment type="caution">
    <text evidence="3">The sequence shown here is derived from an EMBL/GenBank/DDBJ whole genome shotgun (WGS) entry which is preliminary data.</text>
</comment>
<keyword evidence="4" id="KW-1185">Reference proteome</keyword>
<dbReference type="GO" id="GO:0005737">
    <property type="term" value="C:cytoplasm"/>
    <property type="evidence" value="ECO:0007669"/>
    <property type="project" value="TreeGrafter"/>
</dbReference>
<organism evidence="3 4">
    <name type="scientific">Prymnesium parvum</name>
    <name type="common">Toxic golden alga</name>
    <dbReference type="NCBI Taxonomy" id="97485"/>
    <lineage>
        <taxon>Eukaryota</taxon>
        <taxon>Haptista</taxon>
        <taxon>Haptophyta</taxon>
        <taxon>Prymnesiophyceae</taxon>
        <taxon>Prymnesiales</taxon>
        <taxon>Prymnesiaceae</taxon>
        <taxon>Prymnesium</taxon>
    </lineage>
</organism>
<dbReference type="InterPro" id="IPR001206">
    <property type="entry name" value="Diacylglycerol_kinase_cat_dom"/>
</dbReference>
<accession>A0AB34J3G8</accession>
<dbReference type="GO" id="GO:0016020">
    <property type="term" value="C:membrane"/>
    <property type="evidence" value="ECO:0007669"/>
    <property type="project" value="TreeGrafter"/>
</dbReference>
<dbReference type="Pfam" id="PF00781">
    <property type="entry name" value="DAGK_cat"/>
    <property type="match status" value="1"/>
</dbReference>
<protein>
    <recommendedName>
        <fullName evidence="2">DAGKc domain-containing protein</fullName>
    </recommendedName>
</protein>
<feature type="compositionally biased region" description="Basic and acidic residues" evidence="1">
    <location>
        <begin position="55"/>
        <end position="67"/>
    </location>
</feature>
<name>A0AB34J3G8_PRYPA</name>
<dbReference type="Proteomes" id="UP001515480">
    <property type="component" value="Unassembled WGS sequence"/>
</dbReference>
<dbReference type="PROSITE" id="PS50146">
    <property type="entry name" value="DAGK"/>
    <property type="match status" value="1"/>
</dbReference>
<reference evidence="3 4" key="1">
    <citation type="journal article" date="2024" name="Science">
        <title>Giant polyketide synthase enzymes in the biosynthesis of giant marine polyether toxins.</title>
        <authorList>
            <person name="Fallon T.R."/>
            <person name="Shende V.V."/>
            <person name="Wierzbicki I.H."/>
            <person name="Pendleton A.L."/>
            <person name="Watervoot N.F."/>
            <person name="Auber R.P."/>
            <person name="Gonzalez D.J."/>
            <person name="Wisecaver J.H."/>
            <person name="Moore B.S."/>
        </authorList>
    </citation>
    <scope>NUCLEOTIDE SEQUENCE [LARGE SCALE GENOMIC DNA]</scope>
    <source>
        <strain evidence="3 4">12B1</strain>
    </source>
</reference>
<dbReference type="Gene3D" id="3.40.50.10330">
    <property type="entry name" value="Probable inorganic polyphosphate/atp-NAD kinase, domain 1"/>
    <property type="match status" value="1"/>
</dbReference>
<dbReference type="PANTHER" id="PTHR12358:SF31">
    <property type="entry name" value="ACYLGLYCEROL KINASE, MITOCHONDRIAL"/>
    <property type="match status" value="1"/>
</dbReference>
<dbReference type="AlphaFoldDB" id="A0AB34J3G8"/>
<dbReference type="SUPFAM" id="SSF111331">
    <property type="entry name" value="NAD kinase/diacylglycerol kinase-like"/>
    <property type="match status" value="1"/>
</dbReference>
<sequence>MASEGLLEEEAGEAAVGLRDGKLGAWPLEEILRVEPDGASLLVHRCGRTQGATPRDPKPFRSADPRPRRLTRHTIRLAGAAEAAELAHRVSAALLAAFPPRRLLCVINPRAGGLRGVQLFASRAQPVLEAAGAQLDVRVTCSPGDATRWVHDAPLDAFDGVAVVGGDGTLNEAIEGLTTRPDAKRACAKLAFAHLGGGTANAIMHNIAMECDEASDMVTAAFLAVHGQPRAVDAARAWATNGRSRPLVLSVMWGLISDIDQESEWLRCCCPWPCGCSRVEPYICLRVCCLRRYDAVIDYLPADAPPPPDEEFYGQAGNYPKSALLPADASSYPPPGWKRFEGSINLLFAGNAAWADPDFPMAPDARLSDGAISLIVTHGSGACGLLGMMLKLLEGEHTSEHQHVLAERVRAFRIAPARGAPSAIGIDGEYISRVVDADGVTTALPVEVVSYPATLRLFMGAQRAPAVEPIAMSRS</sequence>
<evidence type="ECO:0000256" key="1">
    <source>
        <dbReference type="SAM" id="MobiDB-lite"/>
    </source>
</evidence>
<evidence type="ECO:0000313" key="3">
    <source>
        <dbReference type="EMBL" id="KAL1511395.1"/>
    </source>
</evidence>
<dbReference type="PANTHER" id="PTHR12358">
    <property type="entry name" value="SPHINGOSINE KINASE"/>
    <property type="match status" value="1"/>
</dbReference>
<evidence type="ECO:0000313" key="4">
    <source>
        <dbReference type="Proteomes" id="UP001515480"/>
    </source>
</evidence>
<dbReference type="Gene3D" id="2.60.200.40">
    <property type="match status" value="1"/>
</dbReference>
<proteinExistence type="predicted"/>
<dbReference type="InterPro" id="IPR016064">
    <property type="entry name" value="NAD/diacylglycerol_kinase_sf"/>
</dbReference>
<dbReference type="SMART" id="SM00046">
    <property type="entry name" value="DAGKc"/>
    <property type="match status" value="1"/>
</dbReference>
<dbReference type="GO" id="GO:0001727">
    <property type="term" value="F:lipid kinase activity"/>
    <property type="evidence" value="ECO:0007669"/>
    <property type="project" value="TreeGrafter"/>
</dbReference>
<evidence type="ECO:0000259" key="2">
    <source>
        <dbReference type="PROSITE" id="PS50146"/>
    </source>
</evidence>
<feature type="region of interest" description="Disordered" evidence="1">
    <location>
        <begin position="47"/>
        <end position="67"/>
    </location>
</feature>
<gene>
    <name evidence="3" type="ORF">AB1Y20_006196</name>
</gene>
<dbReference type="EMBL" id="JBGBPQ010000014">
    <property type="protein sequence ID" value="KAL1511395.1"/>
    <property type="molecule type" value="Genomic_DNA"/>
</dbReference>